<evidence type="ECO:0000256" key="1">
    <source>
        <dbReference type="ARBA" id="ARBA00022737"/>
    </source>
</evidence>
<feature type="repeat" description="PPR" evidence="2">
    <location>
        <begin position="187"/>
        <end position="217"/>
    </location>
</feature>
<proteinExistence type="predicted"/>
<dbReference type="GO" id="GO:0003723">
    <property type="term" value="F:RNA binding"/>
    <property type="evidence" value="ECO:0007669"/>
    <property type="project" value="InterPro"/>
</dbReference>
<dbReference type="Pfam" id="PF20431">
    <property type="entry name" value="E_motif"/>
    <property type="match status" value="1"/>
</dbReference>
<keyword evidence="5" id="KW-1185">Reference proteome</keyword>
<feature type="repeat" description="PPR" evidence="2">
    <location>
        <begin position="54"/>
        <end position="88"/>
    </location>
</feature>
<dbReference type="PANTHER" id="PTHR47926:SF385">
    <property type="entry name" value="DYW DOMAIN-CONTAINING PROTEIN"/>
    <property type="match status" value="1"/>
</dbReference>
<dbReference type="Gene3D" id="1.25.40.10">
    <property type="entry name" value="Tetratricopeptide repeat domain"/>
    <property type="match status" value="5"/>
</dbReference>
<dbReference type="Proteomes" id="UP001141806">
    <property type="component" value="Unassembled WGS sequence"/>
</dbReference>
<evidence type="ECO:0000259" key="3">
    <source>
        <dbReference type="Pfam" id="PF14432"/>
    </source>
</evidence>
<dbReference type="InterPro" id="IPR046960">
    <property type="entry name" value="PPR_At4g14850-like_plant"/>
</dbReference>
<dbReference type="OrthoDB" id="724816at2759"/>
<sequence length="696" mass="78194">MQYHKPSLFKPKGSSAALEYIIKFLKISADTRNLKSGSTFHGQLIKTSQAHEENIIQTNSLINFYAKCGQISVACQLFDGMPKRNVVSWSALMAGCLHNGLASEVLRLFRSMNSRESLQLNEYIFATVISACSDIKVLEQGKQCHGYVLKSGLVFHPYVRNALISMYSKCSDLESAVVVFKTLPQADILSYNSVIAGLLEHGHLNEALDIFGKMVTDFVEWDRFTYVTVLGLCARLKNLKLGLQVHSRILRMGVEFDEFLDSAIIDMYGKCGRILSARNAFNGFGNHNVVSWTAIMAAYVQNGCFEEALNLFLDMELKDVPPNEYTYAVILHSCAELSALGLGDLLNARTKKSGLNDHVIVGNALINMYAKSGNIGAAYQVFSDIVHHDIITWNSMISGYSHHGLGREALLIFRDMLAAEEFPDYVTFVGVLSACGHLCLVDEGFYYLNQVMKEIGITPGVEHYTCIVGLLCRAGLLIEAERFMRSTPVHWDVVAWRTLLSACHVQQDFRLGERVAEVILELDPSDVGTYILLSNLYAKARRWDGVVKIRKLMRGRDIKKEPGVSWIELRNNTHVFSSEDKKHPESILIYKKIEELLAQIKQLGYIPSIDSVLHDVEDEQKEDYLSYHSEKLAVAYGLMNTPAGAPLRIIKNLRMCDDCHTAVKLISLVTKRTIIIRDANRFHCFESGGCSCYDYW</sequence>
<evidence type="ECO:0000313" key="5">
    <source>
        <dbReference type="Proteomes" id="UP001141806"/>
    </source>
</evidence>
<dbReference type="Pfam" id="PF01535">
    <property type="entry name" value="PPR"/>
    <property type="match status" value="5"/>
</dbReference>
<dbReference type="EMBL" id="JAMYWD010000007">
    <property type="protein sequence ID" value="KAJ4965270.1"/>
    <property type="molecule type" value="Genomic_DNA"/>
</dbReference>
<dbReference type="PANTHER" id="PTHR47926">
    <property type="entry name" value="PENTATRICOPEPTIDE REPEAT-CONTAINING PROTEIN"/>
    <property type="match status" value="1"/>
</dbReference>
<dbReference type="GO" id="GO:0008270">
    <property type="term" value="F:zinc ion binding"/>
    <property type="evidence" value="ECO:0007669"/>
    <property type="project" value="InterPro"/>
</dbReference>
<dbReference type="FunFam" id="1.25.40.10:FF:000381">
    <property type="entry name" value="Pentatricopeptide repeat-containing protein"/>
    <property type="match status" value="1"/>
</dbReference>
<dbReference type="FunFam" id="1.25.40.10:FF:001060">
    <property type="entry name" value="Os05g0572900 protein"/>
    <property type="match status" value="1"/>
</dbReference>
<dbReference type="InterPro" id="IPR002885">
    <property type="entry name" value="PPR_rpt"/>
</dbReference>
<gene>
    <name evidence="4" type="ORF">NE237_017119</name>
</gene>
<organism evidence="4 5">
    <name type="scientific">Protea cynaroides</name>
    <dbReference type="NCBI Taxonomy" id="273540"/>
    <lineage>
        <taxon>Eukaryota</taxon>
        <taxon>Viridiplantae</taxon>
        <taxon>Streptophyta</taxon>
        <taxon>Embryophyta</taxon>
        <taxon>Tracheophyta</taxon>
        <taxon>Spermatophyta</taxon>
        <taxon>Magnoliopsida</taxon>
        <taxon>Proteales</taxon>
        <taxon>Proteaceae</taxon>
        <taxon>Protea</taxon>
    </lineage>
</organism>
<feature type="repeat" description="PPR" evidence="2">
    <location>
        <begin position="288"/>
        <end position="322"/>
    </location>
</feature>
<dbReference type="InterPro" id="IPR011990">
    <property type="entry name" value="TPR-like_helical_dom_sf"/>
</dbReference>
<dbReference type="GO" id="GO:0009451">
    <property type="term" value="P:RNA modification"/>
    <property type="evidence" value="ECO:0007669"/>
    <property type="project" value="InterPro"/>
</dbReference>
<feature type="domain" description="DYW" evidence="3">
    <location>
        <begin position="604"/>
        <end position="696"/>
    </location>
</feature>
<keyword evidence="1" id="KW-0677">Repeat</keyword>
<dbReference type="Pfam" id="PF14432">
    <property type="entry name" value="DYW_deaminase"/>
    <property type="match status" value="1"/>
</dbReference>
<comment type="caution">
    <text evidence="4">The sequence shown here is derived from an EMBL/GenBank/DDBJ whole genome shotgun (WGS) entry which is preliminary data.</text>
</comment>
<evidence type="ECO:0000256" key="2">
    <source>
        <dbReference type="PROSITE-ProRule" id="PRU00708"/>
    </source>
</evidence>
<evidence type="ECO:0000313" key="4">
    <source>
        <dbReference type="EMBL" id="KAJ4965270.1"/>
    </source>
</evidence>
<dbReference type="FunFam" id="1.25.40.10:FF:000031">
    <property type="entry name" value="Pentatricopeptide repeat-containing protein mitochondrial"/>
    <property type="match status" value="1"/>
</dbReference>
<dbReference type="AlphaFoldDB" id="A0A9Q0K7F3"/>
<dbReference type="InterPro" id="IPR046848">
    <property type="entry name" value="E_motif"/>
</dbReference>
<feature type="repeat" description="PPR" evidence="2">
    <location>
        <begin position="389"/>
        <end position="423"/>
    </location>
</feature>
<reference evidence="4" key="1">
    <citation type="journal article" date="2023" name="Plant J.">
        <title>The genome of the king protea, Protea cynaroides.</title>
        <authorList>
            <person name="Chang J."/>
            <person name="Duong T.A."/>
            <person name="Schoeman C."/>
            <person name="Ma X."/>
            <person name="Roodt D."/>
            <person name="Barker N."/>
            <person name="Li Z."/>
            <person name="Van de Peer Y."/>
            <person name="Mizrachi E."/>
        </authorList>
    </citation>
    <scope>NUCLEOTIDE SEQUENCE</scope>
    <source>
        <tissue evidence="4">Young leaves</tissue>
    </source>
</reference>
<dbReference type="InterPro" id="IPR032867">
    <property type="entry name" value="DYW_dom"/>
</dbReference>
<accession>A0A9Q0K7F3</accession>
<name>A0A9Q0K7F3_9MAGN</name>
<dbReference type="FunFam" id="1.25.40.10:FF:000285">
    <property type="entry name" value="Pentatricopeptide repeat-containing protein, chloroplastic"/>
    <property type="match status" value="1"/>
</dbReference>
<protein>
    <recommendedName>
        <fullName evidence="3">DYW domain-containing protein</fullName>
    </recommendedName>
</protein>
<dbReference type="NCBIfam" id="TIGR00756">
    <property type="entry name" value="PPR"/>
    <property type="match status" value="5"/>
</dbReference>
<dbReference type="Pfam" id="PF13041">
    <property type="entry name" value="PPR_2"/>
    <property type="match status" value="3"/>
</dbReference>
<dbReference type="FunFam" id="1.25.40.10:FF:000227">
    <property type="entry name" value="Pentatricopeptide repeat-containing protein At3g13880"/>
    <property type="match status" value="1"/>
</dbReference>
<dbReference type="PROSITE" id="PS51375">
    <property type="entry name" value="PPR"/>
    <property type="match status" value="4"/>
</dbReference>